<dbReference type="AlphaFoldDB" id="A0A1G7TPE9"/>
<proteinExistence type="predicted"/>
<dbReference type="OrthoDB" id="7869856at2"/>
<accession>A0A1G7TPE9</accession>
<keyword evidence="1" id="KW-1133">Transmembrane helix</keyword>
<keyword evidence="3" id="KW-1185">Reference proteome</keyword>
<protein>
    <submittedName>
        <fullName evidence="2">Uncharacterized protein</fullName>
    </submittedName>
</protein>
<dbReference type="Proteomes" id="UP000199495">
    <property type="component" value="Unassembled WGS sequence"/>
</dbReference>
<evidence type="ECO:0000256" key="1">
    <source>
        <dbReference type="SAM" id="Phobius"/>
    </source>
</evidence>
<sequence length="62" mass="6827">MDEIIATVLAKGDLAHVALFLWAGGASAVALMLLKELSAANRRFNTFVTEIAHLNRLFRDKD</sequence>
<evidence type="ECO:0000313" key="3">
    <source>
        <dbReference type="Proteomes" id="UP000199495"/>
    </source>
</evidence>
<feature type="transmembrane region" description="Helical" evidence="1">
    <location>
        <begin position="14"/>
        <end position="34"/>
    </location>
</feature>
<keyword evidence="1" id="KW-0472">Membrane</keyword>
<dbReference type="RefSeq" id="WP_090593669.1">
    <property type="nucleotide sequence ID" value="NZ_FNCS01000002.1"/>
</dbReference>
<evidence type="ECO:0000313" key="2">
    <source>
        <dbReference type="EMBL" id="SDG37061.1"/>
    </source>
</evidence>
<keyword evidence="1" id="KW-0812">Transmembrane</keyword>
<gene>
    <name evidence="2" type="ORF">SAMN04487974_102253</name>
</gene>
<dbReference type="STRING" id="440168.SAMN04487974_102253"/>
<reference evidence="2 3" key="1">
    <citation type="submission" date="2016-10" db="EMBL/GenBank/DDBJ databases">
        <authorList>
            <person name="de Groot N.N."/>
        </authorList>
    </citation>
    <scope>NUCLEOTIDE SEQUENCE [LARGE SCALE GENOMIC DNA]</scope>
    <source>
        <strain evidence="2 3">CGMCC 1.10267</strain>
    </source>
</reference>
<organism evidence="2 3">
    <name type="scientific">Pelagibacterium luteolum</name>
    <dbReference type="NCBI Taxonomy" id="440168"/>
    <lineage>
        <taxon>Bacteria</taxon>
        <taxon>Pseudomonadati</taxon>
        <taxon>Pseudomonadota</taxon>
        <taxon>Alphaproteobacteria</taxon>
        <taxon>Hyphomicrobiales</taxon>
        <taxon>Devosiaceae</taxon>
        <taxon>Pelagibacterium</taxon>
    </lineage>
</organism>
<dbReference type="EMBL" id="FNCS01000002">
    <property type="protein sequence ID" value="SDG37061.1"/>
    <property type="molecule type" value="Genomic_DNA"/>
</dbReference>
<name>A0A1G7TPE9_9HYPH</name>